<protein>
    <submittedName>
        <fullName evidence="2">Uncharacterized protein</fullName>
    </submittedName>
</protein>
<organism evidence="2 3">
    <name type="scientific">Protopolystoma xenopodis</name>
    <dbReference type="NCBI Taxonomy" id="117903"/>
    <lineage>
        <taxon>Eukaryota</taxon>
        <taxon>Metazoa</taxon>
        <taxon>Spiralia</taxon>
        <taxon>Lophotrochozoa</taxon>
        <taxon>Platyhelminthes</taxon>
        <taxon>Monogenea</taxon>
        <taxon>Polyopisthocotylea</taxon>
        <taxon>Polystomatidea</taxon>
        <taxon>Polystomatidae</taxon>
        <taxon>Protopolystoma</taxon>
    </lineage>
</organism>
<keyword evidence="1" id="KW-0732">Signal</keyword>
<dbReference type="EMBL" id="CAAALY010006082">
    <property type="protein sequence ID" value="VEL09337.1"/>
    <property type="molecule type" value="Genomic_DNA"/>
</dbReference>
<dbReference type="Proteomes" id="UP000784294">
    <property type="component" value="Unassembled WGS sequence"/>
</dbReference>
<reference evidence="2" key="1">
    <citation type="submission" date="2018-11" db="EMBL/GenBank/DDBJ databases">
        <authorList>
            <consortium name="Pathogen Informatics"/>
        </authorList>
    </citation>
    <scope>NUCLEOTIDE SEQUENCE</scope>
</reference>
<comment type="caution">
    <text evidence="2">The sequence shown here is derived from an EMBL/GenBank/DDBJ whole genome shotgun (WGS) entry which is preliminary data.</text>
</comment>
<gene>
    <name evidence="2" type="ORF">PXEA_LOCUS2777</name>
</gene>
<dbReference type="AlphaFoldDB" id="A0A3S5CCC1"/>
<evidence type="ECO:0000313" key="2">
    <source>
        <dbReference type="EMBL" id="VEL09337.1"/>
    </source>
</evidence>
<feature type="signal peptide" evidence="1">
    <location>
        <begin position="1"/>
        <end position="26"/>
    </location>
</feature>
<feature type="chain" id="PRO_5018697174" evidence="1">
    <location>
        <begin position="27"/>
        <end position="72"/>
    </location>
</feature>
<keyword evidence="3" id="KW-1185">Reference proteome</keyword>
<accession>A0A3S5CCC1</accession>
<sequence>MPFHEVAEIRVCLLLISLLWEPLSRVQLEAQRMNDFSSAATQFQELPYHEALSFLAAIAAIATIAHNPTNPV</sequence>
<evidence type="ECO:0000256" key="1">
    <source>
        <dbReference type="SAM" id="SignalP"/>
    </source>
</evidence>
<name>A0A3S5CCC1_9PLAT</name>
<evidence type="ECO:0000313" key="3">
    <source>
        <dbReference type="Proteomes" id="UP000784294"/>
    </source>
</evidence>
<proteinExistence type="predicted"/>